<evidence type="ECO:0000313" key="5">
    <source>
        <dbReference type="Proteomes" id="UP001164653"/>
    </source>
</evidence>
<dbReference type="AlphaFoldDB" id="A0A9E8NE60"/>
<reference evidence="4" key="1">
    <citation type="submission" date="2022-11" db="EMBL/GenBank/DDBJ databases">
        <title>Dyadobacter pollutisoli sp. nov., isolated from plastic dumped soil.</title>
        <authorList>
            <person name="Kim J.M."/>
            <person name="Kim K.R."/>
            <person name="Lee J.K."/>
            <person name="Hao L."/>
            <person name="Jeon C.O."/>
        </authorList>
    </citation>
    <scope>NUCLEOTIDE SEQUENCE</scope>
    <source>
        <strain evidence="4">U1</strain>
    </source>
</reference>
<dbReference type="GO" id="GO:0120147">
    <property type="term" value="F:formylglycine-generating oxidase activity"/>
    <property type="evidence" value="ECO:0007669"/>
    <property type="project" value="TreeGrafter"/>
</dbReference>
<dbReference type="PANTHER" id="PTHR23150:SF19">
    <property type="entry name" value="FORMYLGLYCINE-GENERATING ENZYME"/>
    <property type="match status" value="1"/>
</dbReference>
<proteinExistence type="predicted"/>
<dbReference type="InterPro" id="IPR042095">
    <property type="entry name" value="SUMF_sf"/>
</dbReference>
<protein>
    <submittedName>
        <fullName evidence="4">SUMF1/EgtB/PvdO family nonheme iron enzyme</fullName>
    </submittedName>
</protein>
<feature type="chain" id="PRO_5039250640" evidence="1">
    <location>
        <begin position="28"/>
        <end position="498"/>
    </location>
</feature>
<dbReference type="SUPFAM" id="SSF56436">
    <property type="entry name" value="C-type lectin-like"/>
    <property type="match status" value="1"/>
</dbReference>
<dbReference type="SUPFAM" id="SSF52317">
    <property type="entry name" value="Class I glutamine amidotransferase-like"/>
    <property type="match status" value="1"/>
</dbReference>
<dbReference type="InterPro" id="IPR029062">
    <property type="entry name" value="Class_I_gatase-like"/>
</dbReference>
<feature type="domain" description="ThuA-like" evidence="3">
    <location>
        <begin position="43"/>
        <end position="252"/>
    </location>
</feature>
<evidence type="ECO:0000313" key="4">
    <source>
        <dbReference type="EMBL" id="WAC12657.1"/>
    </source>
</evidence>
<dbReference type="PANTHER" id="PTHR23150">
    <property type="entry name" value="SULFATASE MODIFYING FACTOR 1, 2"/>
    <property type="match status" value="1"/>
</dbReference>
<name>A0A9E8NE60_9BACT</name>
<dbReference type="Gene3D" id="3.90.1580.10">
    <property type="entry name" value="paralog of FGE (formylglycine-generating enzyme)"/>
    <property type="match status" value="1"/>
</dbReference>
<dbReference type="InterPro" id="IPR005532">
    <property type="entry name" value="SUMF_dom"/>
</dbReference>
<dbReference type="InterPro" id="IPR051043">
    <property type="entry name" value="Sulfatase_Mod_Factor_Kinase"/>
</dbReference>
<dbReference type="EMBL" id="CP112998">
    <property type="protein sequence ID" value="WAC12657.1"/>
    <property type="molecule type" value="Genomic_DNA"/>
</dbReference>
<accession>A0A9E8NE60</accession>
<evidence type="ECO:0000256" key="1">
    <source>
        <dbReference type="SAM" id="SignalP"/>
    </source>
</evidence>
<evidence type="ECO:0000259" key="2">
    <source>
        <dbReference type="Pfam" id="PF03781"/>
    </source>
</evidence>
<dbReference type="InterPro" id="IPR029010">
    <property type="entry name" value="ThuA-like"/>
</dbReference>
<dbReference type="KEGG" id="dpf:ON006_01570"/>
<keyword evidence="1" id="KW-0732">Signal</keyword>
<dbReference type="Pfam" id="PF06283">
    <property type="entry name" value="ThuA"/>
    <property type="match status" value="1"/>
</dbReference>
<dbReference type="Pfam" id="PF03781">
    <property type="entry name" value="FGE-sulfatase"/>
    <property type="match status" value="1"/>
</dbReference>
<gene>
    <name evidence="4" type="ORF">ON006_01570</name>
</gene>
<evidence type="ECO:0000259" key="3">
    <source>
        <dbReference type="Pfam" id="PF06283"/>
    </source>
</evidence>
<dbReference type="RefSeq" id="WP_244823357.1">
    <property type="nucleotide sequence ID" value="NZ_CP112998.1"/>
</dbReference>
<organism evidence="4 5">
    <name type="scientific">Dyadobacter pollutisoli</name>
    <dbReference type="NCBI Taxonomy" id="2910158"/>
    <lineage>
        <taxon>Bacteria</taxon>
        <taxon>Pseudomonadati</taxon>
        <taxon>Bacteroidota</taxon>
        <taxon>Cytophagia</taxon>
        <taxon>Cytophagales</taxon>
        <taxon>Spirosomataceae</taxon>
        <taxon>Dyadobacter</taxon>
    </lineage>
</organism>
<keyword evidence="5" id="KW-1185">Reference proteome</keyword>
<sequence length="498" mass="56344">MKTFRRFLFLVKIILLLSAFVGSNVFAQKPDFKVIAFYSNKVESDHVDFSNDARAFFKNLAAENNFTFDVTSDWTNCNDAYLSNYNVIIWLNDFPHEQSQREAFRKYMEKGGGWFGFHVAGYNDKDTKWPWFVDFLGGGVFYSNSWPPVQARLIVDDNKHAVTQSLPDAYASPVNEWYHWRPSPRENKDVKVLVTLDPSNYPLGIKDILTGGDTPVVWTNTKYNMIYMNMGHGDKVMSDYMQNNMIADALFWLGKTKRKPSAKTLPEMSARYYPKLVNVKGGAFMMGDETGKGGKDELPAHQSIVKDFKIAATETTVAQWRVFCNATKRAMPDLPGWGWHEDHPVINVSWDDAVAYCYWLSEQQGIHYRLPTEAEWEFAAKGGIHGKSISFSGGTSIDSVGWYVATGYGTKPVATKKPNELGLFDMTGNVWEWVSDWYDADYYAASPKENPAGPKTGTYKIYRGGAWSVPAGNCRVSYRNVVPPSSSNFNRGFRVAAD</sequence>
<feature type="signal peptide" evidence="1">
    <location>
        <begin position="1"/>
        <end position="27"/>
    </location>
</feature>
<feature type="domain" description="Sulfatase-modifying factor enzyme-like" evidence="2">
    <location>
        <begin position="274"/>
        <end position="496"/>
    </location>
</feature>
<dbReference type="Gene3D" id="3.40.50.880">
    <property type="match status" value="1"/>
</dbReference>
<dbReference type="InterPro" id="IPR016187">
    <property type="entry name" value="CTDL_fold"/>
</dbReference>
<dbReference type="Proteomes" id="UP001164653">
    <property type="component" value="Chromosome"/>
</dbReference>